<dbReference type="FunCoup" id="W5L849">
    <property type="interactions" value="7"/>
</dbReference>
<evidence type="ECO:0000256" key="5">
    <source>
        <dbReference type="ARBA" id="ARBA00022857"/>
    </source>
</evidence>
<dbReference type="PANTHER" id="PTHR46091">
    <property type="entry name" value="BLR7054 PROTEIN"/>
    <property type="match status" value="1"/>
</dbReference>
<evidence type="ECO:0000256" key="3">
    <source>
        <dbReference type="ARBA" id="ARBA00022729"/>
    </source>
</evidence>
<evidence type="ECO:0000313" key="9">
    <source>
        <dbReference type="Ensembl" id="ENSAMXP00000016011.2"/>
    </source>
</evidence>
<dbReference type="Ensembl" id="ENSAMXT00000016011.2">
    <property type="protein sequence ID" value="ENSAMXP00000016011.2"/>
    <property type="gene ID" value="ENSAMXG00000015555.2"/>
</dbReference>
<reference evidence="9" key="4">
    <citation type="submission" date="2025-09" db="UniProtKB">
        <authorList>
            <consortium name="Ensembl"/>
        </authorList>
    </citation>
    <scope>IDENTIFICATION</scope>
</reference>
<keyword evidence="3 7" id="KW-0732">Signal</keyword>
<evidence type="ECO:0000256" key="6">
    <source>
        <dbReference type="ARBA" id="ARBA00023027"/>
    </source>
</evidence>
<reference evidence="10" key="2">
    <citation type="journal article" date="2014" name="Nat. Commun.">
        <title>The cavefish genome reveals candidate genes for eye loss.</title>
        <authorList>
            <person name="McGaugh S.E."/>
            <person name="Gross J.B."/>
            <person name="Aken B."/>
            <person name="Blin M."/>
            <person name="Borowsky R."/>
            <person name="Chalopin D."/>
            <person name="Hinaux H."/>
            <person name="Jeffery W.R."/>
            <person name="Keene A."/>
            <person name="Ma L."/>
            <person name="Minx P."/>
            <person name="Murphy D."/>
            <person name="O'Quin K.E."/>
            <person name="Retaux S."/>
            <person name="Rohner N."/>
            <person name="Searle S.M."/>
            <person name="Stahl B.A."/>
            <person name="Tabin C."/>
            <person name="Volff J.N."/>
            <person name="Yoshizawa M."/>
            <person name="Warren W.C."/>
        </authorList>
    </citation>
    <scope>NUCLEOTIDE SEQUENCE [LARGE SCALE GENOMIC DNA]</scope>
    <source>
        <strain evidence="10">female</strain>
    </source>
</reference>
<dbReference type="STRING" id="7994.ENSAMXP00000016011"/>
<evidence type="ECO:0000256" key="2">
    <source>
        <dbReference type="ARBA" id="ARBA00022630"/>
    </source>
</evidence>
<reference evidence="10" key="1">
    <citation type="submission" date="2013-03" db="EMBL/GenBank/DDBJ databases">
        <authorList>
            <person name="Jeffery W."/>
            <person name="Warren W."/>
            <person name="Wilson R.K."/>
        </authorList>
    </citation>
    <scope>NUCLEOTIDE SEQUENCE</scope>
    <source>
        <strain evidence="10">female</strain>
    </source>
</reference>
<feature type="chain" id="PRO_5017252281" evidence="7">
    <location>
        <begin position="18"/>
        <end position="560"/>
    </location>
</feature>
<evidence type="ECO:0000256" key="4">
    <source>
        <dbReference type="ARBA" id="ARBA00022827"/>
    </source>
</evidence>
<dbReference type="Gene3D" id="3.50.50.60">
    <property type="entry name" value="FAD/NAD(P)-binding domain"/>
    <property type="match status" value="2"/>
</dbReference>
<dbReference type="HOGENOM" id="CLU_019722_1_0_1"/>
<feature type="domain" description="Amine oxidase" evidence="8">
    <location>
        <begin position="222"/>
        <end position="532"/>
    </location>
</feature>
<dbReference type="Bgee" id="ENSAMXG00000015555">
    <property type="expression patterns" value="Expressed in testis and 5 other cell types or tissues"/>
</dbReference>
<dbReference type="PRINTS" id="PR00411">
    <property type="entry name" value="PNDRDTASEI"/>
</dbReference>
<reference evidence="9" key="3">
    <citation type="submission" date="2025-08" db="UniProtKB">
        <authorList>
            <consortium name="Ensembl"/>
        </authorList>
    </citation>
    <scope>IDENTIFICATION</scope>
</reference>
<dbReference type="SUPFAM" id="SSF51905">
    <property type="entry name" value="FAD/NAD(P)-binding domain"/>
    <property type="match status" value="1"/>
</dbReference>
<dbReference type="InterPro" id="IPR036188">
    <property type="entry name" value="FAD/NAD-bd_sf"/>
</dbReference>
<proteinExistence type="inferred from homology"/>
<dbReference type="Pfam" id="PF13450">
    <property type="entry name" value="NAD_binding_8"/>
    <property type="match status" value="1"/>
</dbReference>
<protein>
    <submittedName>
        <fullName evidence="9">Retinol saturase (all-trans-retinol 13,14-reductase) like</fullName>
    </submittedName>
</protein>
<dbReference type="InterPro" id="IPR052206">
    <property type="entry name" value="Retinol_saturase"/>
</dbReference>
<dbReference type="Pfam" id="PF01593">
    <property type="entry name" value="Amino_oxidase"/>
    <property type="match status" value="1"/>
</dbReference>
<comment type="similarity">
    <text evidence="1">Belongs to the carotenoid/retinoid oxidoreductase family. CrtISO subfamily.</text>
</comment>
<dbReference type="eggNOG" id="KOG4254">
    <property type="taxonomic scope" value="Eukaryota"/>
</dbReference>
<dbReference type="GO" id="GO:0016491">
    <property type="term" value="F:oxidoreductase activity"/>
    <property type="evidence" value="ECO:0007669"/>
    <property type="project" value="InterPro"/>
</dbReference>
<organism evidence="9 10">
    <name type="scientific">Astyanax mexicanus</name>
    <name type="common">Blind cave fish</name>
    <name type="synonym">Astyanax fasciatus mexicanus</name>
    <dbReference type="NCBI Taxonomy" id="7994"/>
    <lineage>
        <taxon>Eukaryota</taxon>
        <taxon>Metazoa</taxon>
        <taxon>Chordata</taxon>
        <taxon>Craniata</taxon>
        <taxon>Vertebrata</taxon>
        <taxon>Euteleostomi</taxon>
        <taxon>Actinopterygii</taxon>
        <taxon>Neopterygii</taxon>
        <taxon>Teleostei</taxon>
        <taxon>Ostariophysi</taxon>
        <taxon>Characiformes</taxon>
        <taxon>Characoidei</taxon>
        <taxon>Acestrorhamphidae</taxon>
        <taxon>Acestrorhamphinae</taxon>
        <taxon>Astyanax</taxon>
    </lineage>
</organism>
<evidence type="ECO:0000256" key="1">
    <source>
        <dbReference type="ARBA" id="ARBA00005855"/>
    </source>
</evidence>
<keyword evidence="5" id="KW-0521">NADP</keyword>
<keyword evidence="4" id="KW-0274">FAD</keyword>
<dbReference type="GeneTree" id="ENSGT00940000163871"/>
<evidence type="ECO:0000313" key="10">
    <source>
        <dbReference type="Proteomes" id="UP000018467"/>
    </source>
</evidence>
<name>W5L849_ASTMX</name>
<keyword evidence="10" id="KW-1185">Reference proteome</keyword>
<keyword evidence="6" id="KW-0520">NAD</keyword>
<evidence type="ECO:0000256" key="7">
    <source>
        <dbReference type="SAM" id="SignalP"/>
    </source>
</evidence>
<accession>W5L849</accession>
<dbReference type="Proteomes" id="UP000018467">
    <property type="component" value="Unassembled WGS sequence"/>
</dbReference>
<dbReference type="InParanoid" id="W5L849"/>
<dbReference type="PANTHER" id="PTHR46091:SF2">
    <property type="entry name" value="AMINE OXIDASE DOMAIN-CONTAINING PROTEIN"/>
    <property type="match status" value="1"/>
</dbReference>
<dbReference type="InterPro" id="IPR002937">
    <property type="entry name" value="Amino_oxidase"/>
</dbReference>
<sequence>MMWFLLFLEWFVDWARGTYWYLFGKRSPLCRETFSPPAQENYSQEARDKVLAQEFSQSKVPSNLDVVVIGSGVGGLTVAAVLVKLGKKVLVLDQHERAGGFCQSFTEKGFQFDMDGCKEYTIYTGKRQMEAHLKKQFPSETRAIEEFFKIMKVCSKKIHLLCDLKLVPLWFARFILCSGIADWISPVFKYSRTSTTEMISSLTNNKDLLTVLSHYLHGVPPNNASCMINALLFHHYKRGAYYPKGGAGEIPYRIIQTIEKHGGKVLVKAPVSQILVNDAGAAYGVTVKKGGEQISIKASVVISSTSVFTTFQTLLPPEIITKPEMKNCLHGLKLSKASFQVFAGFDATQEELGITSTNMWLFKSNDLDDLLEVYYHLNKEEAPEKIPMMFISFPSAKDPSWKQRFPGKSCMVIHTLVKYEWFEQWKDLPVGQDQYEHYKMRFTNQLFDWSCVRFPKLKAKLSVLHAVGPINAHGMGAPAGSILSAEHNLDRYKPLNIAKIRCSTPIKNLYLSGQDVFSTGYSGALHGGLLCASTVLGQVVYTDLLLLQKRLKQKAAKKLD</sequence>
<keyword evidence="2" id="KW-0285">Flavoprotein</keyword>
<dbReference type="AlphaFoldDB" id="W5L849"/>
<feature type="signal peptide" evidence="7">
    <location>
        <begin position="1"/>
        <end position="17"/>
    </location>
</feature>
<evidence type="ECO:0000259" key="8">
    <source>
        <dbReference type="Pfam" id="PF01593"/>
    </source>
</evidence>